<dbReference type="SUPFAM" id="SSF160104">
    <property type="entry name" value="Acetoacetate decarboxylase-like"/>
    <property type="match status" value="1"/>
</dbReference>
<reference evidence="1" key="1">
    <citation type="submission" date="2021-02" db="EMBL/GenBank/DDBJ databases">
        <title>Natrosporangium hydrolyticum gen. nov., sp. nov, a haloalkaliphilic actinobacterium from a soda solonchak soil.</title>
        <authorList>
            <person name="Sorokin D.Y."/>
            <person name="Khijniak T.V."/>
            <person name="Zakharycheva A.P."/>
            <person name="Boueva O.V."/>
            <person name="Ariskina E.V."/>
            <person name="Hahnke R.L."/>
            <person name="Bunk B."/>
            <person name="Sproer C."/>
            <person name="Schumann P."/>
            <person name="Evtushenko L.I."/>
            <person name="Kublanov I.V."/>
        </authorList>
    </citation>
    <scope>NUCLEOTIDE SEQUENCE</scope>
    <source>
        <strain evidence="1">DSM 106523</strain>
    </source>
</reference>
<dbReference type="RefSeq" id="WP_239675194.1">
    <property type="nucleotide sequence ID" value="NZ_CP070499.1"/>
</dbReference>
<evidence type="ECO:0000313" key="1">
    <source>
        <dbReference type="EMBL" id="QSB13127.1"/>
    </source>
</evidence>
<dbReference type="Proteomes" id="UP000662857">
    <property type="component" value="Chromosome"/>
</dbReference>
<name>A0A895Y5X1_9ACTN</name>
<accession>A0A895Y5X1</accession>
<organism evidence="1 2">
    <name type="scientific">Natronosporangium hydrolyticum</name>
    <dbReference type="NCBI Taxonomy" id="2811111"/>
    <lineage>
        <taxon>Bacteria</taxon>
        <taxon>Bacillati</taxon>
        <taxon>Actinomycetota</taxon>
        <taxon>Actinomycetes</taxon>
        <taxon>Micromonosporales</taxon>
        <taxon>Micromonosporaceae</taxon>
        <taxon>Natronosporangium</taxon>
    </lineage>
</organism>
<dbReference type="InterPro" id="IPR023375">
    <property type="entry name" value="ADC_dom_sf"/>
</dbReference>
<dbReference type="EMBL" id="CP070499">
    <property type="protein sequence ID" value="QSB13127.1"/>
    <property type="molecule type" value="Genomic_DNA"/>
</dbReference>
<dbReference type="Gene3D" id="2.40.400.10">
    <property type="entry name" value="Acetoacetate decarboxylase-like"/>
    <property type="match status" value="1"/>
</dbReference>
<dbReference type="InterPro" id="IPR018644">
    <property type="entry name" value="DUF2071"/>
</dbReference>
<dbReference type="Pfam" id="PF09844">
    <property type="entry name" value="DUF2071"/>
    <property type="match status" value="1"/>
</dbReference>
<dbReference type="AlphaFoldDB" id="A0A895Y5X1"/>
<sequence>MRQHWRWLTFLHWRYPAETVQALLPPGLRVQTYDGSAWVGLIPFLMDRVRLLGGPPLPGLSRFPETNVRTYVHGPDGRTGIWFCSLDAARLPAVVAARAAFGLPYYWAGMSVRRAGAVLSYRSRRRWPGRAGAGCELVAELGEEVPPTEVTELDHFLTARFRLYSLFAGGLATADADHPPWTLRRARVRRLRENLLASAGLPEPGSDPLCHASAGVPVEIGGWQRPRSSR</sequence>
<dbReference type="KEGG" id="nhy:JQS43_15935"/>
<dbReference type="PANTHER" id="PTHR39186">
    <property type="entry name" value="DUF2071 FAMILY PROTEIN"/>
    <property type="match status" value="1"/>
</dbReference>
<keyword evidence="2" id="KW-1185">Reference proteome</keyword>
<proteinExistence type="predicted"/>
<protein>
    <submittedName>
        <fullName evidence="1">DUF2071 domain-containing protein</fullName>
    </submittedName>
</protein>
<evidence type="ECO:0000313" key="2">
    <source>
        <dbReference type="Proteomes" id="UP000662857"/>
    </source>
</evidence>
<gene>
    <name evidence="1" type="ORF">JQS43_15935</name>
</gene>
<dbReference type="PANTHER" id="PTHR39186:SF1">
    <property type="entry name" value="DUF2071 DOMAIN-CONTAINING PROTEIN"/>
    <property type="match status" value="1"/>
</dbReference>